<gene>
    <name evidence="2" type="ORF">SAMN04487901_104196</name>
</gene>
<keyword evidence="3" id="KW-1185">Reference proteome</keyword>
<feature type="coiled-coil region" evidence="1">
    <location>
        <begin position="5"/>
        <end position="32"/>
    </location>
</feature>
<dbReference type="AlphaFoldDB" id="A0A1G7UNJ2"/>
<evidence type="ECO:0000256" key="1">
    <source>
        <dbReference type="SAM" id="Coils"/>
    </source>
</evidence>
<evidence type="ECO:0000313" key="2">
    <source>
        <dbReference type="EMBL" id="SDG49076.1"/>
    </source>
</evidence>
<dbReference type="Proteomes" id="UP000198779">
    <property type="component" value="Unassembled WGS sequence"/>
</dbReference>
<proteinExistence type="predicted"/>
<dbReference type="RefSeq" id="WP_255399769.1">
    <property type="nucleotide sequence ID" value="NZ_CP091791.1"/>
</dbReference>
<name>A0A1G7UNJ2_9BACT</name>
<keyword evidence="1" id="KW-0175">Coiled coil</keyword>
<evidence type="ECO:0000313" key="3">
    <source>
        <dbReference type="Proteomes" id="UP000198779"/>
    </source>
</evidence>
<protein>
    <submittedName>
        <fullName evidence="2">Uncharacterized protein</fullName>
    </submittedName>
</protein>
<reference evidence="3" key="1">
    <citation type="submission" date="2016-10" db="EMBL/GenBank/DDBJ databases">
        <authorList>
            <person name="Varghese N."/>
            <person name="Submissions S."/>
        </authorList>
    </citation>
    <scope>NUCLEOTIDE SEQUENCE [LARGE SCALE GENOMIC DNA]</scope>
    <source>
        <strain evidence="3">BP1-148</strain>
    </source>
</reference>
<sequence length="42" mass="4810">MEITKENAISALKKALEHKKEAKKKFEKWLQEKGVEGKVVAL</sequence>
<organism evidence="2 3">
    <name type="scientific">Prevotella communis</name>
    <dbReference type="NCBI Taxonomy" id="2913614"/>
    <lineage>
        <taxon>Bacteria</taxon>
        <taxon>Pseudomonadati</taxon>
        <taxon>Bacteroidota</taxon>
        <taxon>Bacteroidia</taxon>
        <taxon>Bacteroidales</taxon>
        <taxon>Prevotellaceae</taxon>
        <taxon>Prevotella</taxon>
    </lineage>
</organism>
<dbReference type="EMBL" id="FNCQ01000004">
    <property type="protein sequence ID" value="SDG49076.1"/>
    <property type="molecule type" value="Genomic_DNA"/>
</dbReference>
<dbReference type="STRING" id="645274.SAMN04487901_104196"/>
<accession>A0A1G7UNJ2</accession>